<comment type="similarity">
    <text evidence="6">Belongs to the peptidase M3B family.</text>
</comment>
<dbReference type="Gene3D" id="1.10.287.830">
    <property type="entry name" value="putative peptidase helix hairpin domain like"/>
    <property type="match status" value="1"/>
</dbReference>
<evidence type="ECO:0000256" key="7">
    <source>
        <dbReference type="SAM" id="SignalP"/>
    </source>
</evidence>
<name>A0A919ATJ6_9PROT</name>
<dbReference type="GO" id="GO:0004222">
    <property type="term" value="F:metalloendopeptidase activity"/>
    <property type="evidence" value="ECO:0007669"/>
    <property type="project" value="UniProtKB-UniRule"/>
</dbReference>
<evidence type="ECO:0000256" key="2">
    <source>
        <dbReference type="ARBA" id="ARBA00022723"/>
    </source>
</evidence>
<reference evidence="10" key="2">
    <citation type="submission" date="2020-09" db="EMBL/GenBank/DDBJ databases">
        <authorList>
            <person name="Sun Q."/>
            <person name="Kim S."/>
        </authorList>
    </citation>
    <scope>NUCLEOTIDE SEQUENCE</scope>
    <source>
        <strain evidence="10">KCTC 42590</strain>
    </source>
</reference>
<dbReference type="Proteomes" id="UP000630923">
    <property type="component" value="Unassembled WGS sequence"/>
</dbReference>
<evidence type="ECO:0000313" key="10">
    <source>
        <dbReference type="EMBL" id="GHF25603.1"/>
    </source>
</evidence>
<comment type="function">
    <text evidence="6">Has oligopeptidase activity and degrades a variety of small bioactive peptides.</text>
</comment>
<keyword evidence="3 6" id="KW-0378">Hydrolase</keyword>
<dbReference type="GO" id="GO:0006508">
    <property type="term" value="P:proteolysis"/>
    <property type="evidence" value="ECO:0007669"/>
    <property type="project" value="UniProtKB-KW"/>
</dbReference>
<dbReference type="SUPFAM" id="SSF55486">
    <property type="entry name" value="Metalloproteases ('zincins'), catalytic domain"/>
    <property type="match status" value="1"/>
</dbReference>
<dbReference type="RefSeq" id="WP_191252623.1">
    <property type="nucleotide sequence ID" value="NZ_BNCI01000002.1"/>
</dbReference>
<dbReference type="PANTHER" id="PTHR11804">
    <property type="entry name" value="PROTEASE M3 THIMET OLIGOPEPTIDASE-RELATED"/>
    <property type="match status" value="1"/>
</dbReference>
<dbReference type="InterPro" id="IPR042088">
    <property type="entry name" value="OligoPept_F_C"/>
</dbReference>
<dbReference type="Gene3D" id="1.10.1370.20">
    <property type="entry name" value="Oligoendopeptidase f, C-terminal domain"/>
    <property type="match status" value="1"/>
</dbReference>
<comment type="cofactor">
    <cofactor evidence="6">
        <name>Zn(2+)</name>
        <dbReference type="ChEBI" id="CHEBI:29105"/>
    </cofactor>
    <text evidence="6">Binds 1 zinc ion.</text>
</comment>
<dbReference type="Pfam" id="PF01432">
    <property type="entry name" value="Peptidase_M3"/>
    <property type="match status" value="1"/>
</dbReference>
<protein>
    <recommendedName>
        <fullName evidence="6">Oligopeptidase F</fullName>
        <ecNumber evidence="6">3.4.24.-</ecNumber>
    </recommendedName>
</protein>
<keyword evidence="1 6" id="KW-0645">Protease</keyword>
<evidence type="ECO:0000256" key="5">
    <source>
        <dbReference type="ARBA" id="ARBA00023049"/>
    </source>
</evidence>
<evidence type="ECO:0000259" key="9">
    <source>
        <dbReference type="Pfam" id="PF08439"/>
    </source>
</evidence>
<feature type="domain" description="Peptidase M3A/M3B catalytic" evidence="8">
    <location>
        <begin position="229"/>
        <end position="604"/>
    </location>
</feature>
<evidence type="ECO:0000256" key="1">
    <source>
        <dbReference type="ARBA" id="ARBA00022670"/>
    </source>
</evidence>
<sequence>MFASKKRILKGMMAGTALFAGLVAPVVQAVDIEGQIRWDLTDLYASGDAWTAAHDKALEDIKGLAKYQGTLGDSAEQLQKASDEISAVYKEVIRLFVYATLKGDEDMRESADQERLSQARSLFAKMGQAVAFTNPEILTVGSEKIESFIKSNPGLNNHAFTLRDTLRREDHTLGLEAEGVLANAGETLAGPQSIYGLLANAAIEWPTVTLSTGEEVTLNQAGYSKYRAVQNRDDRKKVFDAFWSTWKKYEAPLGATLDNHVKGHIFTAKSRKYDSALASATSGSNIPTTVYKELVAAANENLPAMHAYLKLRQRMLGLDDLHYYDIYPESTALDREFSLDEAKELTLQSLQPFGEEYLAALREGFQQEWMHVYPQPGKRPGAYMFGSAYDVHPYLLLNYNKGFEDVSTFSHEWGHAVHTMLSKKNNSFENFSYSTYTAELASTTNEVLLQEYLLAKDLSDEERLYYIDRALEGIRGTFFRQTMFAEFELKIHELAESGQPLSGQKMTEIYLELLKKYHGHDQGVMTIDDAYGIEWAYIPHFYRNFYVYQYATSITGGTAFAERMREGDGDATTDYVNVLKAGGSEYPYYLLQKNGIDLATREPYDILIGRMNRLMEEASDILDRMGK</sequence>
<dbReference type="InterPro" id="IPR045090">
    <property type="entry name" value="Pept_M3A_M3B"/>
</dbReference>
<dbReference type="CDD" id="cd09608">
    <property type="entry name" value="M3B_PepF"/>
    <property type="match status" value="1"/>
</dbReference>
<dbReference type="Pfam" id="PF08439">
    <property type="entry name" value="Peptidase_M3_N"/>
    <property type="match status" value="1"/>
</dbReference>
<dbReference type="InterPro" id="IPR004438">
    <property type="entry name" value="Peptidase_M3B"/>
</dbReference>
<dbReference type="PANTHER" id="PTHR11804:SF84">
    <property type="entry name" value="SACCHAROLYSIN"/>
    <property type="match status" value="1"/>
</dbReference>
<keyword evidence="11" id="KW-1185">Reference proteome</keyword>
<keyword evidence="2 6" id="KW-0479">Metal-binding</keyword>
<dbReference type="Gene3D" id="1.20.140.70">
    <property type="entry name" value="Oligopeptidase f, N-terminal domain"/>
    <property type="match status" value="1"/>
</dbReference>
<dbReference type="InterPro" id="IPR013647">
    <property type="entry name" value="OligopepF_N_dom"/>
</dbReference>
<evidence type="ECO:0000256" key="4">
    <source>
        <dbReference type="ARBA" id="ARBA00022833"/>
    </source>
</evidence>
<evidence type="ECO:0000256" key="6">
    <source>
        <dbReference type="RuleBase" id="RU368091"/>
    </source>
</evidence>
<feature type="signal peptide" evidence="7">
    <location>
        <begin position="1"/>
        <end position="29"/>
    </location>
</feature>
<evidence type="ECO:0000259" key="8">
    <source>
        <dbReference type="Pfam" id="PF01432"/>
    </source>
</evidence>
<keyword evidence="4 6" id="KW-0862">Zinc</keyword>
<dbReference type="GO" id="GO:0006518">
    <property type="term" value="P:peptide metabolic process"/>
    <property type="evidence" value="ECO:0007669"/>
    <property type="project" value="TreeGrafter"/>
</dbReference>
<gene>
    <name evidence="10" type="primary">yjbG</name>
    <name evidence="10" type="ORF">GCM10017044_20520</name>
</gene>
<dbReference type="GO" id="GO:0046872">
    <property type="term" value="F:metal ion binding"/>
    <property type="evidence" value="ECO:0007669"/>
    <property type="project" value="UniProtKB-UniRule"/>
</dbReference>
<reference evidence="10" key="1">
    <citation type="journal article" date="2014" name="Int. J. Syst. Evol. Microbiol.">
        <title>Complete genome sequence of Corynebacterium casei LMG S-19264T (=DSM 44701T), isolated from a smear-ripened cheese.</title>
        <authorList>
            <consortium name="US DOE Joint Genome Institute (JGI-PGF)"/>
            <person name="Walter F."/>
            <person name="Albersmeier A."/>
            <person name="Kalinowski J."/>
            <person name="Ruckert C."/>
        </authorList>
    </citation>
    <scope>NUCLEOTIDE SEQUENCE</scope>
    <source>
        <strain evidence="10">KCTC 42590</strain>
    </source>
</reference>
<keyword evidence="5 6" id="KW-0482">Metalloprotease</keyword>
<accession>A0A919ATJ6</accession>
<evidence type="ECO:0000313" key="11">
    <source>
        <dbReference type="Proteomes" id="UP000630923"/>
    </source>
</evidence>
<comment type="caution">
    <text evidence="10">The sequence shown here is derived from an EMBL/GenBank/DDBJ whole genome shotgun (WGS) entry which is preliminary data.</text>
</comment>
<dbReference type="AlphaFoldDB" id="A0A919ATJ6"/>
<dbReference type="NCBIfam" id="TIGR00181">
    <property type="entry name" value="pepF"/>
    <property type="match status" value="1"/>
</dbReference>
<dbReference type="InterPro" id="IPR001567">
    <property type="entry name" value="Pept_M3A_M3B_dom"/>
</dbReference>
<keyword evidence="7" id="KW-0732">Signal</keyword>
<proteinExistence type="inferred from homology"/>
<feature type="chain" id="PRO_5036873729" description="Oligopeptidase F" evidence="7">
    <location>
        <begin position="30"/>
        <end position="627"/>
    </location>
</feature>
<evidence type="ECO:0000256" key="3">
    <source>
        <dbReference type="ARBA" id="ARBA00022801"/>
    </source>
</evidence>
<organism evidence="10 11">
    <name type="scientific">Kordiimonas sediminis</name>
    <dbReference type="NCBI Taxonomy" id="1735581"/>
    <lineage>
        <taxon>Bacteria</taxon>
        <taxon>Pseudomonadati</taxon>
        <taxon>Pseudomonadota</taxon>
        <taxon>Alphaproteobacteria</taxon>
        <taxon>Kordiimonadales</taxon>
        <taxon>Kordiimonadaceae</taxon>
        <taxon>Kordiimonas</taxon>
    </lineage>
</organism>
<dbReference type="EC" id="3.4.24.-" evidence="6"/>
<dbReference type="EMBL" id="BNCI01000002">
    <property type="protein sequence ID" value="GHF25603.1"/>
    <property type="molecule type" value="Genomic_DNA"/>
</dbReference>
<feature type="domain" description="Oligopeptidase F N-terminal" evidence="9">
    <location>
        <begin position="136"/>
        <end position="204"/>
    </location>
</feature>